<evidence type="ECO:0000256" key="4">
    <source>
        <dbReference type="ARBA" id="ARBA00022691"/>
    </source>
</evidence>
<dbReference type="AlphaFoldDB" id="Q4S3W8"/>
<keyword evidence="2" id="KW-0489">Methyltransferase</keyword>
<comment type="similarity">
    <text evidence="7">Belongs to the class I-like SAM-binding methyltransferase superfamily. Cation-dependent O-methyltransferase family.</text>
</comment>
<sequence>MRSRGSVYVYYSEVLSVLLPTFGMWLVAASIPLFPTIIVAWIRYSGHVTALCRQALAWTLRVLLRRKVCVRSTHAYVFSNCTHGKADSVLEAFDLYTNTYPSLCISAQMSAVLDQAVARVRPSLVLELGMHCGYSSVRLLRLLPPAGRLITVEVDLVAAELGEEILLVAGFKHSQFQVLTSSSAEAIPTLRPHLGADKEASEGFGLILMDHDPRQYLADLLALEREELLSPFGCSILLINRGKGHNDVSDVIAEIRSRSNLYSIMSEHQFMLEIFYCKNPPNSAQ</sequence>
<keyword evidence="5" id="KW-0531">Neurotransmitter degradation</keyword>
<dbReference type="KEGG" id="tng:GSTEN00024459G001"/>
<dbReference type="GO" id="GO:0032259">
    <property type="term" value="P:methylation"/>
    <property type="evidence" value="ECO:0007669"/>
    <property type="project" value="UniProtKB-KW"/>
</dbReference>
<keyword evidence="4" id="KW-0949">S-adenosyl-L-methionine</keyword>
<dbReference type="GO" id="GO:0032502">
    <property type="term" value="P:developmental process"/>
    <property type="evidence" value="ECO:0007669"/>
    <property type="project" value="TreeGrafter"/>
</dbReference>
<name>Q4S3W8_TETNG</name>
<dbReference type="PROSITE" id="PS51682">
    <property type="entry name" value="SAM_OMT_I"/>
    <property type="match status" value="1"/>
</dbReference>
<evidence type="ECO:0000256" key="3">
    <source>
        <dbReference type="ARBA" id="ARBA00022679"/>
    </source>
</evidence>
<evidence type="ECO:0000256" key="2">
    <source>
        <dbReference type="ARBA" id="ARBA00022603"/>
    </source>
</evidence>
<evidence type="ECO:0000313" key="8">
    <source>
        <dbReference type="EMBL" id="CAG04664.1"/>
    </source>
</evidence>
<dbReference type="GO" id="GO:0042424">
    <property type="term" value="P:catecholamine catabolic process"/>
    <property type="evidence" value="ECO:0007669"/>
    <property type="project" value="TreeGrafter"/>
</dbReference>
<comment type="caution">
    <text evidence="8">The sequence shown here is derived from an EMBL/GenBank/DDBJ whole genome shotgun (WGS) entry which is preliminary data.</text>
</comment>
<keyword evidence="3" id="KW-0808">Transferase</keyword>
<dbReference type="SUPFAM" id="SSF53335">
    <property type="entry name" value="S-adenosyl-L-methionine-dependent methyltransferases"/>
    <property type="match status" value="1"/>
</dbReference>
<gene>
    <name evidence="8" type="ORF">GSTENG00024459001</name>
</gene>
<protein>
    <recommendedName>
        <fullName evidence="1">catechol O-methyltransferase</fullName>
        <ecNumber evidence="1">2.1.1.6</ecNumber>
    </recommendedName>
</protein>
<organism evidence="8">
    <name type="scientific">Tetraodon nigroviridis</name>
    <name type="common">Spotted green pufferfish</name>
    <name type="synonym">Chelonodon nigroviridis</name>
    <dbReference type="NCBI Taxonomy" id="99883"/>
    <lineage>
        <taxon>Eukaryota</taxon>
        <taxon>Metazoa</taxon>
        <taxon>Chordata</taxon>
        <taxon>Craniata</taxon>
        <taxon>Vertebrata</taxon>
        <taxon>Euteleostomi</taxon>
        <taxon>Actinopterygii</taxon>
        <taxon>Neopterygii</taxon>
        <taxon>Teleostei</taxon>
        <taxon>Neoteleostei</taxon>
        <taxon>Acanthomorphata</taxon>
        <taxon>Eupercaria</taxon>
        <taxon>Tetraodontiformes</taxon>
        <taxon>Tetradontoidea</taxon>
        <taxon>Tetraodontidae</taxon>
        <taxon>Tetraodon</taxon>
    </lineage>
</organism>
<dbReference type="GO" id="GO:0042417">
    <property type="term" value="P:dopamine metabolic process"/>
    <property type="evidence" value="ECO:0007669"/>
    <property type="project" value="TreeGrafter"/>
</dbReference>
<dbReference type="InterPro" id="IPR002935">
    <property type="entry name" value="SAM_O-MeTrfase"/>
</dbReference>
<evidence type="ECO:0000256" key="5">
    <source>
        <dbReference type="ARBA" id="ARBA00022867"/>
    </source>
</evidence>
<evidence type="ECO:0000256" key="6">
    <source>
        <dbReference type="ARBA" id="ARBA00022939"/>
    </source>
</evidence>
<dbReference type="Pfam" id="PF01596">
    <property type="entry name" value="Methyltransf_3"/>
    <property type="match status" value="1"/>
</dbReference>
<dbReference type="EC" id="2.1.1.6" evidence="1"/>
<reference evidence="8" key="1">
    <citation type="journal article" date="2004" name="Nature">
        <title>Genome duplication in the teleost fish Tetraodon nigroviridis reveals the early vertebrate proto-karyotype.</title>
        <authorList>
            <person name="Jaillon O."/>
            <person name="Aury J.-M."/>
            <person name="Brunet F."/>
            <person name="Petit J.-L."/>
            <person name="Stange-Thomann N."/>
            <person name="Mauceli E."/>
            <person name="Bouneau L."/>
            <person name="Fischer C."/>
            <person name="Ozouf-Costaz C."/>
            <person name="Bernot A."/>
            <person name="Nicaud S."/>
            <person name="Jaffe D."/>
            <person name="Fisher S."/>
            <person name="Lutfalla G."/>
            <person name="Dossat C."/>
            <person name="Segurens B."/>
            <person name="Dasilva C."/>
            <person name="Salanoubat M."/>
            <person name="Levy M."/>
            <person name="Boudet N."/>
            <person name="Castellano S."/>
            <person name="Anthouard V."/>
            <person name="Jubin C."/>
            <person name="Castelli V."/>
            <person name="Katinka M."/>
            <person name="Vacherie B."/>
            <person name="Biemont C."/>
            <person name="Skalli Z."/>
            <person name="Cattolico L."/>
            <person name="Poulain J."/>
            <person name="De Berardinis V."/>
            <person name="Cruaud C."/>
            <person name="Duprat S."/>
            <person name="Brottier P."/>
            <person name="Coutanceau J.-P."/>
            <person name="Gouzy J."/>
            <person name="Parra G."/>
            <person name="Lardier G."/>
            <person name="Chapple C."/>
            <person name="McKernan K.J."/>
            <person name="McEwan P."/>
            <person name="Bosak S."/>
            <person name="Kellis M."/>
            <person name="Volff J.-N."/>
            <person name="Guigo R."/>
            <person name="Zody M.C."/>
            <person name="Mesirov J."/>
            <person name="Lindblad-Toh K."/>
            <person name="Birren B."/>
            <person name="Nusbaum C."/>
            <person name="Kahn D."/>
            <person name="Robinson-Rechavi M."/>
            <person name="Laudet V."/>
            <person name="Schachter V."/>
            <person name="Quetier F."/>
            <person name="Saurin W."/>
            <person name="Scarpelli C."/>
            <person name="Wincker P."/>
            <person name="Lander E.S."/>
            <person name="Weissenbach J."/>
            <person name="Roest Crollius H."/>
        </authorList>
    </citation>
    <scope>NUCLEOTIDE SEQUENCE [LARGE SCALE GENOMIC DNA]</scope>
</reference>
<evidence type="ECO:0000256" key="1">
    <source>
        <dbReference type="ARBA" id="ARBA00012880"/>
    </source>
</evidence>
<dbReference type="EMBL" id="CAAE01014744">
    <property type="protein sequence ID" value="CAG04664.1"/>
    <property type="molecule type" value="Genomic_DNA"/>
</dbReference>
<evidence type="ECO:0000256" key="7">
    <source>
        <dbReference type="ARBA" id="ARBA00023453"/>
    </source>
</evidence>
<accession>Q4S3W8</accession>
<reference evidence="8" key="2">
    <citation type="submission" date="2004-02" db="EMBL/GenBank/DDBJ databases">
        <authorList>
            <consortium name="Genoscope"/>
            <consortium name="Whitehead Institute Centre for Genome Research"/>
        </authorList>
    </citation>
    <scope>NUCLEOTIDE SEQUENCE</scope>
</reference>
<dbReference type="InterPro" id="IPR029063">
    <property type="entry name" value="SAM-dependent_MTases_sf"/>
</dbReference>
<dbReference type="GO" id="GO:0016206">
    <property type="term" value="F:catechol O-methyltransferase activity"/>
    <property type="evidence" value="ECO:0007669"/>
    <property type="project" value="UniProtKB-EC"/>
</dbReference>
<dbReference type="PANTHER" id="PTHR43836">
    <property type="entry name" value="CATECHOL O-METHYLTRANSFERASE 1-RELATED"/>
    <property type="match status" value="1"/>
</dbReference>
<dbReference type="OrthoDB" id="186626at2759"/>
<dbReference type="Gene3D" id="3.40.50.150">
    <property type="entry name" value="Vaccinia Virus protein VP39"/>
    <property type="match status" value="1"/>
</dbReference>
<keyword evidence="6" id="KW-0128">Catecholamine metabolism</keyword>
<dbReference type="PANTHER" id="PTHR43836:SF3">
    <property type="entry name" value="CATECHOL O-METHYLTRANSFERASE"/>
    <property type="match status" value="1"/>
</dbReference>
<proteinExistence type="inferred from homology"/>